<keyword evidence="4" id="KW-1185">Reference proteome</keyword>
<proteinExistence type="predicted"/>
<keyword evidence="2" id="KW-0812">Transmembrane</keyword>
<dbReference type="Proteomes" id="UP001283361">
    <property type="component" value="Unassembled WGS sequence"/>
</dbReference>
<organism evidence="3 4">
    <name type="scientific">Elysia crispata</name>
    <name type="common">lettuce slug</name>
    <dbReference type="NCBI Taxonomy" id="231223"/>
    <lineage>
        <taxon>Eukaryota</taxon>
        <taxon>Metazoa</taxon>
        <taxon>Spiralia</taxon>
        <taxon>Lophotrochozoa</taxon>
        <taxon>Mollusca</taxon>
        <taxon>Gastropoda</taxon>
        <taxon>Heterobranchia</taxon>
        <taxon>Euthyneura</taxon>
        <taxon>Panpulmonata</taxon>
        <taxon>Sacoglossa</taxon>
        <taxon>Placobranchoidea</taxon>
        <taxon>Plakobranchidae</taxon>
        <taxon>Elysia</taxon>
    </lineage>
</organism>
<evidence type="ECO:0000313" key="3">
    <source>
        <dbReference type="EMBL" id="KAK3784148.1"/>
    </source>
</evidence>
<keyword evidence="2" id="KW-0472">Membrane</keyword>
<accession>A0AAE1AA68</accession>
<evidence type="ECO:0000256" key="2">
    <source>
        <dbReference type="SAM" id="Phobius"/>
    </source>
</evidence>
<feature type="region of interest" description="Disordered" evidence="1">
    <location>
        <begin position="87"/>
        <end position="109"/>
    </location>
</feature>
<evidence type="ECO:0000313" key="4">
    <source>
        <dbReference type="Proteomes" id="UP001283361"/>
    </source>
</evidence>
<protein>
    <submittedName>
        <fullName evidence="3">Uncharacterized protein</fullName>
    </submittedName>
</protein>
<comment type="caution">
    <text evidence="3">The sequence shown here is derived from an EMBL/GenBank/DDBJ whole genome shotgun (WGS) entry which is preliminary data.</text>
</comment>
<keyword evidence="2" id="KW-1133">Transmembrane helix</keyword>
<dbReference type="AlphaFoldDB" id="A0AAE1AA68"/>
<sequence>MDERIQAIQNKRQKVVLRPGPRLRRVIFDLLSVSPIAFLLSAPAFNVLEVGIITLYLLRAKQFADDKNTSHQRNGCTRLLCDQTSPATVTSHSQRNNSPKPSTAAAQMTHDNSAGDALRHDVFEWFTHGRNASVRGTLKLKIYNQTRKVSTQSVRGTLKLKIYNLTRKVSTQSVRGTLKLKIYTVCKRNSEAQDLHSL</sequence>
<dbReference type="EMBL" id="JAWDGP010002306">
    <property type="protein sequence ID" value="KAK3784148.1"/>
    <property type="molecule type" value="Genomic_DNA"/>
</dbReference>
<reference evidence="3" key="1">
    <citation type="journal article" date="2023" name="G3 (Bethesda)">
        <title>A reference genome for the long-term kleptoplast-retaining sea slug Elysia crispata morphotype clarki.</title>
        <authorList>
            <person name="Eastman K.E."/>
            <person name="Pendleton A.L."/>
            <person name="Shaikh M.A."/>
            <person name="Suttiyut T."/>
            <person name="Ogas R."/>
            <person name="Tomko P."/>
            <person name="Gavelis G."/>
            <person name="Widhalm J.R."/>
            <person name="Wisecaver J.H."/>
        </authorList>
    </citation>
    <scope>NUCLEOTIDE SEQUENCE</scope>
    <source>
        <strain evidence="3">ECLA1</strain>
    </source>
</reference>
<gene>
    <name evidence="3" type="ORF">RRG08_030939</name>
</gene>
<feature type="transmembrane region" description="Helical" evidence="2">
    <location>
        <begin position="36"/>
        <end position="58"/>
    </location>
</feature>
<name>A0AAE1AA68_9GAST</name>
<evidence type="ECO:0000256" key="1">
    <source>
        <dbReference type="SAM" id="MobiDB-lite"/>
    </source>
</evidence>